<protein>
    <submittedName>
        <fullName evidence="2">DUF397 domain-containing protein</fullName>
    </submittedName>
</protein>
<organism evidence="2 3">
    <name type="scientific">Streptomyces longisporoflavus</name>
    <dbReference type="NCBI Taxonomy" id="28044"/>
    <lineage>
        <taxon>Bacteria</taxon>
        <taxon>Bacillati</taxon>
        <taxon>Actinomycetota</taxon>
        <taxon>Actinomycetes</taxon>
        <taxon>Kitasatosporales</taxon>
        <taxon>Streptomycetaceae</taxon>
        <taxon>Streptomyces</taxon>
    </lineage>
</organism>
<evidence type="ECO:0000259" key="1">
    <source>
        <dbReference type="Pfam" id="PF04149"/>
    </source>
</evidence>
<keyword evidence="3" id="KW-1185">Reference proteome</keyword>
<dbReference type="InterPro" id="IPR007278">
    <property type="entry name" value="DUF397"/>
</dbReference>
<accession>A0ABW7R0F6</accession>
<evidence type="ECO:0000313" key="3">
    <source>
        <dbReference type="Proteomes" id="UP001610818"/>
    </source>
</evidence>
<gene>
    <name evidence="2" type="ORF">ACH4F9_34660</name>
</gene>
<dbReference type="EMBL" id="JBIRGQ010000007">
    <property type="protein sequence ID" value="MFH8550159.1"/>
    <property type="molecule type" value="Genomic_DNA"/>
</dbReference>
<dbReference type="Proteomes" id="UP001610818">
    <property type="component" value="Unassembled WGS sequence"/>
</dbReference>
<dbReference type="Pfam" id="PF04149">
    <property type="entry name" value="DUF397"/>
    <property type="match status" value="1"/>
</dbReference>
<reference evidence="2 3" key="1">
    <citation type="submission" date="2024-10" db="EMBL/GenBank/DDBJ databases">
        <title>The Natural Products Discovery Center: Release of the First 8490 Sequenced Strains for Exploring Actinobacteria Biosynthetic Diversity.</title>
        <authorList>
            <person name="Kalkreuter E."/>
            <person name="Kautsar S.A."/>
            <person name="Yang D."/>
            <person name="Bader C.D."/>
            <person name="Teijaro C.N."/>
            <person name="Fluegel L."/>
            <person name="Davis C.M."/>
            <person name="Simpson J.R."/>
            <person name="Lauterbach L."/>
            <person name="Steele A.D."/>
            <person name="Gui C."/>
            <person name="Meng S."/>
            <person name="Li G."/>
            <person name="Viehrig K."/>
            <person name="Ye F."/>
            <person name="Su P."/>
            <person name="Kiefer A.F."/>
            <person name="Nichols A."/>
            <person name="Cepeda A.J."/>
            <person name="Yan W."/>
            <person name="Fan B."/>
            <person name="Jiang Y."/>
            <person name="Adhikari A."/>
            <person name="Zheng C.-J."/>
            <person name="Schuster L."/>
            <person name="Cowan T.M."/>
            <person name="Smanski M.J."/>
            <person name="Chevrette M.G."/>
            <person name="De Carvalho L.P.S."/>
            <person name="Shen B."/>
        </authorList>
    </citation>
    <scope>NUCLEOTIDE SEQUENCE [LARGE SCALE GENOMIC DNA]</scope>
    <source>
        <strain evidence="2 3">NPDC017990</strain>
    </source>
</reference>
<comment type="caution">
    <text evidence="2">The sequence shown here is derived from an EMBL/GenBank/DDBJ whole genome shotgun (WGS) entry which is preliminary data.</text>
</comment>
<sequence length="62" mass="6688">MAENIAWQKSSFSGGQDSSDCVELASAEGAIRLRESDAPTQALSTTPESLAALIRHIQTKRR</sequence>
<dbReference type="RefSeq" id="WP_397716489.1">
    <property type="nucleotide sequence ID" value="NZ_JBIRGN010000007.1"/>
</dbReference>
<proteinExistence type="predicted"/>
<feature type="domain" description="DUF397" evidence="1">
    <location>
        <begin position="6"/>
        <end position="57"/>
    </location>
</feature>
<name>A0ABW7R0F6_9ACTN</name>
<evidence type="ECO:0000313" key="2">
    <source>
        <dbReference type="EMBL" id="MFH8550159.1"/>
    </source>
</evidence>